<sequence>MHRQTSCYRERLRVPARWWIQWTLMVASFWVAMIVSVPEAFAWGITTILLLLLTALLHSYGSAKIVVTNEWLHAGRARIQRRYLGPTQVLDAPNMRSIAGPEANARAYLLLRPYVRTGVRIPIEDPNDPTPYWLVSSRRPALLAAALNTDASDNTDPDRP</sequence>
<dbReference type="InterPro" id="IPR021443">
    <property type="entry name" value="DUF3093"/>
</dbReference>
<dbReference type="OrthoDB" id="3217020at2"/>
<dbReference type="AlphaFoldDB" id="A0A316TQ00"/>
<keyword evidence="1" id="KW-0472">Membrane</keyword>
<comment type="caution">
    <text evidence="2">The sequence shown here is derived from an EMBL/GenBank/DDBJ whole genome shotgun (WGS) entry which is preliminary data.</text>
</comment>
<accession>A0A316TQ00</accession>
<keyword evidence="3" id="KW-1185">Reference proteome</keyword>
<protein>
    <submittedName>
        <fullName evidence="2">DUF3093 domain-containing protein</fullName>
    </submittedName>
</protein>
<feature type="transmembrane region" description="Helical" evidence="1">
    <location>
        <begin position="18"/>
        <end position="35"/>
    </location>
</feature>
<evidence type="ECO:0000313" key="3">
    <source>
        <dbReference type="Proteomes" id="UP000245507"/>
    </source>
</evidence>
<keyword evidence="1" id="KW-1133">Transmembrane helix</keyword>
<gene>
    <name evidence="2" type="ORF">DJ010_01275</name>
</gene>
<proteinExistence type="predicted"/>
<dbReference type="Proteomes" id="UP000245507">
    <property type="component" value="Unassembled WGS sequence"/>
</dbReference>
<feature type="transmembrane region" description="Helical" evidence="1">
    <location>
        <begin position="41"/>
        <end position="60"/>
    </location>
</feature>
<organism evidence="2 3">
    <name type="scientific">Nocardioides silvaticus</name>
    <dbReference type="NCBI Taxonomy" id="2201891"/>
    <lineage>
        <taxon>Bacteria</taxon>
        <taxon>Bacillati</taxon>
        <taxon>Actinomycetota</taxon>
        <taxon>Actinomycetes</taxon>
        <taxon>Propionibacteriales</taxon>
        <taxon>Nocardioidaceae</taxon>
        <taxon>Nocardioides</taxon>
    </lineage>
</organism>
<reference evidence="2 3" key="1">
    <citation type="submission" date="2018-05" db="EMBL/GenBank/DDBJ databases">
        <title>Nocardioides silvaticus genome.</title>
        <authorList>
            <person name="Li C."/>
            <person name="Wang G."/>
        </authorList>
    </citation>
    <scope>NUCLEOTIDE SEQUENCE [LARGE SCALE GENOMIC DNA]</scope>
    <source>
        <strain evidence="2 3">CCTCC AB 2018079</strain>
    </source>
</reference>
<dbReference type="Pfam" id="PF11292">
    <property type="entry name" value="DUF3093"/>
    <property type="match status" value="1"/>
</dbReference>
<evidence type="ECO:0000313" key="2">
    <source>
        <dbReference type="EMBL" id="PWN04312.1"/>
    </source>
</evidence>
<dbReference type="EMBL" id="QGDD01000001">
    <property type="protein sequence ID" value="PWN04312.1"/>
    <property type="molecule type" value="Genomic_DNA"/>
</dbReference>
<keyword evidence="1" id="KW-0812">Transmembrane</keyword>
<name>A0A316TQ00_9ACTN</name>
<evidence type="ECO:0000256" key="1">
    <source>
        <dbReference type="SAM" id="Phobius"/>
    </source>
</evidence>